<dbReference type="KEGG" id="cpi:Cpin_6036"/>
<dbReference type="SUPFAM" id="SSF48452">
    <property type="entry name" value="TPR-like"/>
    <property type="match status" value="1"/>
</dbReference>
<dbReference type="OrthoDB" id="9784036at2"/>
<sequence>MRQLFLLVLLLPLIASAQTPKQLVSFGQPDSIYSDILKEKRELWIYSPNSDTSFFAKAAYPVLYVLDGDAHFSYLQTIIRQMSENGVTALPQMIIVGIASTNGNRMHDLTPTVDPKMPGSGGGEQFTAFIEKELIPYIDNKYPTAPYRVYSGHSLGGLMVINTLLHHPSLFNAYIASDPSISWNDSRILQALDSLLEHQDFNNKRFYLAIAHTMNASLDTIQVKKDNTMGSIHTSAILQLASKLKQHPRNHLNWAYNYYPNDYHNSIPLIAQYDGLRTIFRAYWFPTYLYPDKSGNTDSLRALITTHYKTLSKEMGYNVLPYEWEFNSLGYHHLSIKNYAKSQMFFELNIAYFPASYNTYDSMGDYYMEKGDSAQAVIYWKKSLALRHVQRVQEKVDKVALSTR</sequence>
<dbReference type="AlphaFoldDB" id="A0A979G9W9"/>
<protein>
    <submittedName>
        <fullName evidence="4">Esterase</fullName>
    </submittedName>
</protein>
<dbReference type="Proteomes" id="UP000002215">
    <property type="component" value="Chromosome"/>
</dbReference>
<evidence type="ECO:0000256" key="1">
    <source>
        <dbReference type="ARBA" id="ARBA00005622"/>
    </source>
</evidence>
<feature type="signal peptide" evidence="3">
    <location>
        <begin position="1"/>
        <end position="17"/>
    </location>
</feature>
<dbReference type="Pfam" id="PF00756">
    <property type="entry name" value="Esterase"/>
    <property type="match status" value="1"/>
</dbReference>
<comment type="similarity">
    <text evidence="1">Belongs to the esterase D family.</text>
</comment>
<dbReference type="SUPFAM" id="SSF53474">
    <property type="entry name" value="alpha/beta-Hydrolases"/>
    <property type="match status" value="1"/>
</dbReference>
<accession>A0A979G9W9</accession>
<evidence type="ECO:0000256" key="3">
    <source>
        <dbReference type="SAM" id="SignalP"/>
    </source>
</evidence>
<dbReference type="GO" id="GO:0016788">
    <property type="term" value="F:hydrolase activity, acting on ester bonds"/>
    <property type="evidence" value="ECO:0007669"/>
    <property type="project" value="TreeGrafter"/>
</dbReference>
<evidence type="ECO:0000313" key="5">
    <source>
        <dbReference type="Proteomes" id="UP000002215"/>
    </source>
</evidence>
<organism evidence="4 5">
    <name type="scientific">Chitinophaga pinensis (strain ATCC 43595 / DSM 2588 / LMG 13176 / NBRC 15968 / NCIMB 11800 / UQM 2034)</name>
    <dbReference type="NCBI Taxonomy" id="485918"/>
    <lineage>
        <taxon>Bacteria</taxon>
        <taxon>Pseudomonadati</taxon>
        <taxon>Bacteroidota</taxon>
        <taxon>Chitinophagia</taxon>
        <taxon>Chitinophagales</taxon>
        <taxon>Chitinophagaceae</taxon>
        <taxon>Chitinophaga</taxon>
    </lineage>
</organism>
<dbReference type="PANTHER" id="PTHR40841:SF2">
    <property type="entry name" value="SIDEROPHORE-DEGRADING ESTERASE (EUROFUNG)"/>
    <property type="match status" value="1"/>
</dbReference>
<dbReference type="PANTHER" id="PTHR40841">
    <property type="entry name" value="SIDEROPHORE TRIACETYLFUSARININE C ESTERASE"/>
    <property type="match status" value="1"/>
</dbReference>
<dbReference type="EMBL" id="CP001699">
    <property type="protein sequence ID" value="ACU63448.1"/>
    <property type="molecule type" value="Genomic_DNA"/>
</dbReference>
<keyword evidence="2" id="KW-0378">Hydrolase</keyword>
<keyword evidence="3" id="KW-0732">Signal</keyword>
<feature type="chain" id="PRO_5036964785" evidence="3">
    <location>
        <begin position="18"/>
        <end position="404"/>
    </location>
</feature>
<dbReference type="InterPro" id="IPR029058">
    <property type="entry name" value="AB_hydrolase_fold"/>
</dbReference>
<dbReference type="InterPro" id="IPR052558">
    <property type="entry name" value="Siderophore_Hydrolase_D"/>
</dbReference>
<dbReference type="InterPro" id="IPR011990">
    <property type="entry name" value="TPR-like_helical_dom_sf"/>
</dbReference>
<evidence type="ECO:0000256" key="2">
    <source>
        <dbReference type="ARBA" id="ARBA00022801"/>
    </source>
</evidence>
<proteinExistence type="inferred from homology"/>
<reference evidence="5" key="1">
    <citation type="submission" date="2009-08" db="EMBL/GenBank/DDBJ databases">
        <title>The complete genome of Chitinophaga pinensis DSM 2588.</title>
        <authorList>
            <consortium name="US DOE Joint Genome Institute (JGI-PGF)"/>
            <person name="Lucas S."/>
            <person name="Copeland A."/>
            <person name="Lapidus A."/>
            <person name="Glavina del Rio T."/>
            <person name="Dalin E."/>
            <person name="Tice H."/>
            <person name="Bruce D."/>
            <person name="Goodwin L."/>
            <person name="Pitluck S."/>
            <person name="Kyrpides N."/>
            <person name="Mavromatis K."/>
            <person name="Ivanova N."/>
            <person name="Mikhailova N."/>
            <person name="Sims D."/>
            <person name="Meinche L."/>
            <person name="Brettin T."/>
            <person name="Detter J.C."/>
            <person name="Han C."/>
            <person name="Larimer F."/>
            <person name="Land M."/>
            <person name="Hauser L."/>
            <person name="Markowitz V."/>
            <person name="Cheng J.-F."/>
            <person name="Hugenholtz P."/>
            <person name="Woyke T."/>
            <person name="Wu D."/>
            <person name="Spring S."/>
            <person name="Klenk H.-P."/>
            <person name="Eisen J.A."/>
        </authorList>
    </citation>
    <scope>NUCLEOTIDE SEQUENCE [LARGE SCALE GENOMIC DNA]</scope>
    <source>
        <strain evidence="5">ATCC 43595 / DSM 2588 / LMG 13176 / NBRC 15968 / NCIMB 11800 / UQM 2034</strain>
    </source>
</reference>
<evidence type="ECO:0000313" key="4">
    <source>
        <dbReference type="EMBL" id="ACU63448.1"/>
    </source>
</evidence>
<name>A0A979G9W9_CHIPD</name>
<gene>
    <name evidence="4" type="ordered locus">Cpin_6036</name>
</gene>
<dbReference type="RefSeq" id="WP_012793613.1">
    <property type="nucleotide sequence ID" value="NC_013132.1"/>
</dbReference>
<reference evidence="4 5" key="2">
    <citation type="journal article" date="2010" name="Stand. Genomic Sci.">
        <title>Complete genome sequence of Chitinophaga pinensis type strain (UQM 2034).</title>
        <authorList>
            <person name="Glavina Del Rio T."/>
            <person name="Abt B."/>
            <person name="Spring S."/>
            <person name="Lapidus A."/>
            <person name="Nolan M."/>
            <person name="Tice H."/>
            <person name="Copeland A."/>
            <person name="Cheng J.F."/>
            <person name="Chen F."/>
            <person name="Bruce D."/>
            <person name="Goodwin L."/>
            <person name="Pitluck S."/>
            <person name="Ivanova N."/>
            <person name="Mavromatis K."/>
            <person name="Mikhailova N."/>
            <person name="Pati A."/>
            <person name="Chen A."/>
            <person name="Palaniappan K."/>
            <person name="Land M."/>
            <person name="Hauser L."/>
            <person name="Chang Y.J."/>
            <person name="Jeffries C.D."/>
            <person name="Chain P."/>
            <person name="Saunders E."/>
            <person name="Detter J.C."/>
            <person name="Brettin T."/>
            <person name="Rohde M."/>
            <person name="Goker M."/>
            <person name="Bristow J."/>
            <person name="Eisen J.A."/>
            <person name="Markowitz V."/>
            <person name="Hugenholtz P."/>
            <person name="Kyrpides N.C."/>
            <person name="Klenk H.P."/>
            <person name="Lucas S."/>
        </authorList>
    </citation>
    <scope>NUCLEOTIDE SEQUENCE [LARGE SCALE GENOMIC DNA]</scope>
    <source>
        <strain evidence="5">ATCC 43595 / DSM 2588 / LMG 13176 / NBRC 15968 / NCIMB 11800 / UQM 2034</strain>
    </source>
</reference>
<dbReference type="Gene3D" id="3.40.50.1820">
    <property type="entry name" value="alpha/beta hydrolase"/>
    <property type="match status" value="1"/>
</dbReference>
<dbReference type="InterPro" id="IPR000801">
    <property type="entry name" value="Esterase-like"/>
</dbReference>